<comment type="caution">
    <text evidence="2">The sequence shown here is derived from an EMBL/GenBank/DDBJ whole genome shotgun (WGS) entry which is preliminary data.</text>
</comment>
<dbReference type="Proteomes" id="UP000243975">
    <property type="component" value="Unassembled WGS sequence"/>
</dbReference>
<name>A0A124PEX5_CYNCS</name>
<dbReference type="InterPro" id="IPR051596">
    <property type="entry name" value="Caulimoviridae_Movement"/>
</dbReference>
<evidence type="ECO:0000313" key="3">
    <source>
        <dbReference type="Proteomes" id="UP000243975"/>
    </source>
</evidence>
<feature type="non-terminal residue" evidence="2">
    <location>
        <position position="1"/>
    </location>
</feature>
<dbReference type="AlphaFoldDB" id="A0A124PEX5"/>
<protein>
    <submittedName>
        <fullName evidence="2">Uncharacterized protein</fullName>
    </submittedName>
</protein>
<reference evidence="2 3" key="1">
    <citation type="journal article" date="2016" name="Sci. Rep.">
        <title>The genome sequence of the outbreeding globe artichoke constructed de novo incorporating a phase-aware low-pass sequencing strategy of F1 progeny.</title>
        <authorList>
            <person name="Scaglione D."/>
            <person name="Reyes-Chin-Wo S."/>
            <person name="Acquadro A."/>
            <person name="Froenicke L."/>
            <person name="Portis E."/>
            <person name="Beitel C."/>
            <person name="Tirone M."/>
            <person name="Mauro R."/>
            <person name="Lo Monaco A."/>
            <person name="Mauromicale G."/>
            <person name="Faccioli P."/>
            <person name="Cattivelli L."/>
            <person name="Rieseberg L."/>
            <person name="Michelmore R."/>
            <person name="Lanteri S."/>
        </authorList>
    </citation>
    <scope>NUCLEOTIDE SEQUENCE [LARGE SCALE GENOMIC DNA]</scope>
    <source>
        <strain evidence="2">2C</strain>
    </source>
</reference>
<keyword evidence="3" id="KW-1185">Reference proteome</keyword>
<sequence length="113" mass="12827">NSFTKAVQKAFRRKNEIFYCISTKEISIDIADVSGQVYLPLITKSEIRQKLEKIPTDTRKKITFAHIGAIKILIKAQFRNGIDSPIKMALVDNRINNRKDNLLGAPLGGWWSP</sequence>
<dbReference type="Pfam" id="PF01107">
    <property type="entry name" value="MP"/>
    <property type="match status" value="1"/>
</dbReference>
<dbReference type="EMBL" id="LEKV01010622">
    <property type="protein sequence ID" value="KVE45623.1"/>
    <property type="molecule type" value="Genomic_DNA"/>
</dbReference>
<dbReference type="PANTHER" id="PTHR47599">
    <property type="entry name" value="CELL-TO-CELL MOVEMENT PROTEIN"/>
    <property type="match status" value="1"/>
</dbReference>
<dbReference type="InterPro" id="IPR028919">
    <property type="entry name" value="Viral_movement"/>
</dbReference>
<proteinExistence type="predicted"/>
<keyword evidence="1" id="KW-0175">Coiled coil</keyword>
<dbReference type="Gramene" id="KVE45623">
    <property type="protein sequence ID" value="KVE45623"/>
    <property type="gene ID" value="Ccrd_023974"/>
</dbReference>
<gene>
    <name evidence="2" type="ORF">Ccrd_023974</name>
</gene>
<organism evidence="2 3">
    <name type="scientific">Cynara cardunculus var. scolymus</name>
    <name type="common">Globe artichoke</name>
    <name type="synonym">Cynara scolymus</name>
    <dbReference type="NCBI Taxonomy" id="59895"/>
    <lineage>
        <taxon>Eukaryota</taxon>
        <taxon>Viridiplantae</taxon>
        <taxon>Streptophyta</taxon>
        <taxon>Embryophyta</taxon>
        <taxon>Tracheophyta</taxon>
        <taxon>Spermatophyta</taxon>
        <taxon>Magnoliopsida</taxon>
        <taxon>eudicotyledons</taxon>
        <taxon>Gunneridae</taxon>
        <taxon>Pentapetalae</taxon>
        <taxon>asterids</taxon>
        <taxon>campanulids</taxon>
        <taxon>Asterales</taxon>
        <taxon>Asteraceae</taxon>
        <taxon>Carduoideae</taxon>
        <taxon>Cardueae</taxon>
        <taxon>Carduinae</taxon>
        <taxon>Cynara</taxon>
    </lineage>
</organism>
<evidence type="ECO:0000313" key="2">
    <source>
        <dbReference type="EMBL" id="KVE45623.1"/>
    </source>
</evidence>
<dbReference type="PANTHER" id="PTHR47599:SF3">
    <property type="entry name" value="CELL-TO-CELL MOVEMENT PROTEIN"/>
    <property type="match status" value="1"/>
</dbReference>
<evidence type="ECO:0000256" key="1">
    <source>
        <dbReference type="ARBA" id="ARBA00023054"/>
    </source>
</evidence>
<accession>A0A124PEX5</accession>